<protein>
    <submittedName>
        <fullName evidence="6">Carbohydrate kinase family protein</fullName>
        <ecNumber evidence="6">2.7.1.-</ecNumber>
    </submittedName>
</protein>
<dbReference type="InterPro" id="IPR002139">
    <property type="entry name" value="Ribo/fructo_kinase"/>
</dbReference>
<accession>A0ABV8A9V9</accession>
<evidence type="ECO:0000256" key="4">
    <source>
        <dbReference type="RuleBase" id="RU003704"/>
    </source>
</evidence>
<dbReference type="InterPro" id="IPR029056">
    <property type="entry name" value="Ribokinase-like"/>
</dbReference>
<organism evidence="6 7">
    <name type="scientific">Deinococcus antarcticus</name>
    <dbReference type="NCBI Taxonomy" id="1298767"/>
    <lineage>
        <taxon>Bacteria</taxon>
        <taxon>Thermotogati</taxon>
        <taxon>Deinococcota</taxon>
        <taxon>Deinococci</taxon>
        <taxon>Deinococcales</taxon>
        <taxon>Deinococcaceae</taxon>
        <taxon>Deinococcus</taxon>
    </lineage>
</organism>
<gene>
    <name evidence="6" type="ORF">ACFOPQ_10730</name>
</gene>
<evidence type="ECO:0000313" key="6">
    <source>
        <dbReference type="EMBL" id="MFC3861233.1"/>
    </source>
</evidence>
<keyword evidence="2 4" id="KW-0808">Transferase</keyword>
<dbReference type="GO" id="GO:0016301">
    <property type="term" value="F:kinase activity"/>
    <property type="evidence" value="ECO:0007669"/>
    <property type="project" value="UniProtKB-KW"/>
</dbReference>
<evidence type="ECO:0000256" key="2">
    <source>
        <dbReference type="ARBA" id="ARBA00022679"/>
    </source>
</evidence>
<dbReference type="Gene3D" id="3.40.1190.20">
    <property type="match status" value="1"/>
</dbReference>
<dbReference type="PANTHER" id="PTHR10584">
    <property type="entry name" value="SUGAR KINASE"/>
    <property type="match status" value="1"/>
</dbReference>
<dbReference type="EMBL" id="JBHRZF010000133">
    <property type="protein sequence ID" value="MFC3861233.1"/>
    <property type="molecule type" value="Genomic_DNA"/>
</dbReference>
<dbReference type="InterPro" id="IPR011611">
    <property type="entry name" value="PfkB_dom"/>
</dbReference>
<sequence length="299" mass="32532">MNTVDLLILGNVNVDLILGPLDEWPQEGTERLVNQMQWRVGGNAGNAALACAALGTRTLTVSTVGDDLPGRWIKEQLPLDMTHWLPSEEPTSVSVAVTHPNGERSFITHLGHLNTLHWTDLKPHLPHCRAVLLAGAFLTPALRAEYPEVLRHFQAQGSQVAVDFGWPDGGFTPEVQAEVREWLPFVHHLLINELEAQHLSRQASTAEALRTLGAQLHPQGTVVIKCGARGVVAQYQGKQYAQSAPTVTVLDSVGAGDTWNAAYLHALLTGREIENALAYAVNVASTAISTQPRVFPPRE</sequence>
<keyword evidence="3 4" id="KW-0418">Kinase</keyword>
<evidence type="ECO:0000256" key="3">
    <source>
        <dbReference type="ARBA" id="ARBA00022777"/>
    </source>
</evidence>
<feature type="domain" description="Carbohydrate kinase PfkB" evidence="5">
    <location>
        <begin position="6"/>
        <end position="290"/>
    </location>
</feature>
<reference evidence="7" key="1">
    <citation type="journal article" date="2019" name="Int. J. Syst. Evol. Microbiol.">
        <title>The Global Catalogue of Microorganisms (GCM) 10K type strain sequencing project: providing services to taxonomists for standard genome sequencing and annotation.</title>
        <authorList>
            <consortium name="The Broad Institute Genomics Platform"/>
            <consortium name="The Broad Institute Genome Sequencing Center for Infectious Disease"/>
            <person name="Wu L."/>
            <person name="Ma J."/>
        </authorList>
    </citation>
    <scope>NUCLEOTIDE SEQUENCE [LARGE SCALE GENOMIC DNA]</scope>
    <source>
        <strain evidence="7">CCTCC AB 2013263</strain>
    </source>
</reference>
<dbReference type="InterPro" id="IPR002173">
    <property type="entry name" value="Carboh/pur_kinase_PfkB_CS"/>
</dbReference>
<comment type="caution">
    <text evidence="6">The sequence shown here is derived from an EMBL/GenBank/DDBJ whole genome shotgun (WGS) entry which is preliminary data.</text>
</comment>
<dbReference type="RefSeq" id="WP_380077928.1">
    <property type="nucleotide sequence ID" value="NZ_JBHRZF010000133.1"/>
</dbReference>
<dbReference type="Pfam" id="PF00294">
    <property type="entry name" value="PfkB"/>
    <property type="match status" value="1"/>
</dbReference>
<name>A0ABV8A9V9_9DEIO</name>
<comment type="similarity">
    <text evidence="1 4">Belongs to the carbohydrate kinase PfkB family.</text>
</comment>
<dbReference type="SUPFAM" id="SSF53613">
    <property type="entry name" value="Ribokinase-like"/>
    <property type="match status" value="1"/>
</dbReference>
<dbReference type="PRINTS" id="PR00990">
    <property type="entry name" value="RIBOKINASE"/>
</dbReference>
<evidence type="ECO:0000313" key="7">
    <source>
        <dbReference type="Proteomes" id="UP001595748"/>
    </source>
</evidence>
<proteinExistence type="inferred from homology"/>
<dbReference type="PROSITE" id="PS00584">
    <property type="entry name" value="PFKB_KINASES_2"/>
    <property type="match status" value="1"/>
</dbReference>
<keyword evidence="7" id="KW-1185">Reference proteome</keyword>
<dbReference type="PANTHER" id="PTHR10584:SF166">
    <property type="entry name" value="RIBOKINASE"/>
    <property type="match status" value="1"/>
</dbReference>
<evidence type="ECO:0000256" key="1">
    <source>
        <dbReference type="ARBA" id="ARBA00010688"/>
    </source>
</evidence>
<dbReference type="Proteomes" id="UP001595748">
    <property type="component" value="Unassembled WGS sequence"/>
</dbReference>
<dbReference type="EC" id="2.7.1.-" evidence="6"/>
<evidence type="ECO:0000259" key="5">
    <source>
        <dbReference type="Pfam" id="PF00294"/>
    </source>
</evidence>